<gene>
    <name evidence="2" type="ORF">A4X06_0g4165</name>
</gene>
<feature type="compositionally biased region" description="Acidic residues" evidence="1">
    <location>
        <begin position="244"/>
        <end position="255"/>
    </location>
</feature>
<name>A0A8X7MU76_9BASI</name>
<reference evidence="2" key="1">
    <citation type="submission" date="2016-04" db="EMBL/GenBank/DDBJ databases">
        <authorList>
            <person name="Nguyen H.D."/>
            <person name="Samba Siva P."/>
            <person name="Cullis J."/>
            <person name="Levesque C.A."/>
            <person name="Hambleton S."/>
        </authorList>
    </citation>
    <scope>NUCLEOTIDE SEQUENCE</scope>
    <source>
        <strain evidence="2">DAOMC 236426</strain>
    </source>
</reference>
<feature type="region of interest" description="Disordered" evidence="1">
    <location>
        <begin position="1"/>
        <end position="45"/>
    </location>
</feature>
<feature type="compositionally biased region" description="Low complexity" evidence="1">
    <location>
        <begin position="19"/>
        <end position="37"/>
    </location>
</feature>
<dbReference type="Proteomes" id="UP000077684">
    <property type="component" value="Unassembled WGS sequence"/>
</dbReference>
<feature type="region of interest" description="Disordered" evidence="1">
    <location>
        <begin position="192"/>
        <end position="365"/>
    </location>
</feature>
<sequence>MAPARRPNQLPDRSAETPVVLSSQTSTTSQSVLGSTQESTETSLLNPGRSKVLKWTTEQEHAFVRAIHDNPRYQAALLPGHSQDPDDATPQCKINHLSIMRNISAEIFPDPDQRNAPQMKQKLRGLVRVYRKEVEAMSETGRGLLLEEMTAGPLKTQRELLLNRLPWFDLMHAMMRNRAASDSDIIVNGVGEQQTQQSSFQDDEEEPGDEQEPEQPHDDFDEDDEGGVSQFTRQVARGEVDAPFYDDETFDDEDDRASPGRPRAQLPSFVSQTQPRRGAGCLPSLSRLSDQSLSDSMRSGAINNRSNSISQSSFSVSQSSSSAVQSSNSKGAASSTPTKREPVVATRPNSNKNKGKQRSSAVDDALDTFSRQIQDDQELRIEREQTKRRKLDLRCQELAFRSQEREREADFLNTRLGALETIMTSLNAKVDTILAKLGGR</sequence>
<evidence type="ECO:0000256" key="1">
    <source>
        <dbReference type="SAM" id="MobiDB-lite"/>
    </source>
</evidence>
<organism evidence="2 3">
    <name type="scientific">Tilletia controversa</name>
    <name type="common">dwarf bunt fungus</name>
    <dbReference type="NCBI Taxonomy" id="13291"/>
    <lineage>
        <taxon>Eukaryota</taxon>
        <taxon>Fungi</taxon>
        <taxon>Dikarya</taxon>
        <taxon>Basidiomycota</taxon>
        <taxon>Ustilaginomycotina</taxon>
        <taxon>Exobasidiomycetes</taxon>
        <taxon>Tilletiales</taxon>
        <taxon>Tilletiaceae</taxon>
        <taxon>Tilletia</taxon>
    </lineage>
</organism>
<dbReference type="EMBL" id="LWDE02000421">
    <property type="protein sequence ID" value="KAE8247822.1"/>
    <property type="molecule type" value="Genomic_DNA"/>
</dbReference>
<evidence type="ECO:0000313" key="3">
    <source>
        <dbReference type="Proteomes" id="UP000077684"/>
    </source>
</evidence>
<dbReference type="AlphaFoldDB" id="A0A8X7MU76"/>
<reference evidence="2" key="2">
    <citation type="journal article" date="2019" name="IMA Fungus">
        <title>Genome sequencing and comparison of five Tilletia species to identify candidate genes for the detection of regulated species infecting wheat.</title>
        <authorList>
            <person name="Nguyen H.D.T."/>
            <person name="Sultana T."/>
            <person name="Kesanakurti P."/>
            <person name="Hambleton S."/>
        </authorList>
    </citation>
    <scope>NUCLEOTIDE SEQUENCE</scope>
    <source>
        <strain evidence="2">DAOMC 236426</strain>
    </source>
</reference>
<protein>
    <submittedName>
        <fullName evidence="2">Uncharacterized protein</fullName>
    </submittedName>
</protein>
<feature type="compositionally biased region" description="Low complexity" evidence="1">
    <location>
        <begin position="306"/>
        <end position="329"/>
    </location>
</feature>
<accession>A0A8X7MU76</accession>
<feature type="compositionally biased region" description="Low complexity" evidence="1">
    <location>
        <begin position="282"/>
        <end position="299"/>
    </location>
</feature>
<comment type="caution">
    <text evidence="2">The sequence shown here is derived from an EMBL/GenBank/DDBJ whole genome shotgun (WGS) entry which is preliminary data.</text>
</comment>
<proteinExistence type="predicted"/>
<evidence type="ECO:0000313" key="2">
    <source>
        <dbReference type="EMBL" id="KAE8247822.1"/>
    </source>
</evidence>
<feature type="compositionally biased region" description="Acidic residues" evidence="1">
    <location>
        <begin position="201"/>
        <end position="226"/>
    </location>
</feature>
<keyword evidence="3" id="KW-1185">Reference proteome</keyword>